<sequence>MFVLGELIGSLSMIIGMIFKMIYFVLVIRMLLSWVNPDPYNQIVRIIYRVTEPILAPFRRIIPSMGMVDISPIVVFFLLAFIERFVMGVLFQIGNRIGN</sequence>
<keyword evidence="2" id="KW-0812">Transmembrane</keyword>
<feature type="transmembrane region" description="Helical" evidence="2">
    <location>
        <begin position="73"/>
        <end position="93"/>
    </location>
</feature>
<dbReference type="PANTHER" id="PTHR33219">
    <property type="entry name" value="YLMG HOMOLOG PROTEIN 2, CHLOROPLASTIC"/>
    <property type="match status" value="1"/>
</dbReference>
<protein>
    <recommendedName>
        <fullName evidence="5">YggT family protein</fullName>
    </recommendedName>
</protein>
<reference evidence="3 4" key="1">
    <citation type="journal article" date="2016" name="Environ. Microbiol.">
        <title>Genomic resolution of a cold subsurface aquifer community provides metabolic insights for novel microbes adapted to high CO concentrations.</title>
        <authorList>
            <person name="Probst A.J."/>
            <person name="Castelle C.J."/>
            <person name="Singh A."/>
            <person name="Brown C.T."/>
            <person name="Anantharaman K."/>
            <person name="Sharon I."/>
            <person name="Hug L.A."/>
            <person name="Burstein D."/>
            <person name="Emerson J.B."/>
            <person name="Thomas B.C."/>
            <person name="Banfield J.F."/>
        </authorList>
    </citation>
    <scope>NUCLEOTIDE SEQUENCE [LARGE SCALE GENOMIC DNA]</scope>
    <source>
        <strain evidence="3">CG2_30_40_21</strain>
    </source>
</reference>
<keyword evidence="2" id="KW-0472">Membrane</keyword>
<dbReference type="GO" id="GO:0016020">
    <property type="term" value="C:membrane"/>
    <property type="evidence" value="ECO:0007669"/>
    <property type="project" value="InterPro"/>
</dbReference>
<dbReference type="InterPro" id="IPR003425">
    <property type="entry name" value="CCB3/YggT"/>
</dbReference>
<dbReference type="PANTHER" id="PTHR33219:SF14">
    <property type="entry name" value="PROTEIN COFACTOR ASSEMBLY OF COMPLEX C SUBUNIT B CCB3, CHLOROPLASTIC-RELATED"/>
    <property type="match status" value="1"/>
</dbReference>
<organism evidence="3 4">
    <name type="scientific">Candidatus Desantisbacteria bacterium CG2_30_40_21</name>
    <dbReference type="NCBI Taxonomy" id="1817895"/>
    <lineage>
        <taxon>Bacteria</taxon>
        <taxon>Candidatus Desantisiibacteriota</taxon>
    </lineage>
</organism>
<comment type="caution">
    <text evidence="3">The sequence shown here is derived from an EMBL/GenBank/DDBJ whole genome shotgun (WGS) entry which is preliminary data.</text>
</comment>
<evidence type="ECO:0000256" key="1">
    <source>
        <dbReference type="ARBA" id="ARBA00010894"/>
    </source>
</evidence>
<name>A0A1J5EAV1_9BACT</name>
<comment type="similarity">
    <text evidence="1">Belongs to the YggT family.</text>
</comment>
<evidence type="ECO:0000313" key="3">
    <source>
        <dbReference type="EMBL" id="OIP41151.1"/>
    </source>
</evidence>
<evidence type="ECO:0008006" key="5">
    <source>
        <dbReference type="Google" id="ProtNLM"/>
    </source>
</evidence>
<dbReference type="Pfam" id="PF02325">
    <property type="entry name" value="CCB3_YggT"/>
    <property type="match status" value="1"/>
</dbReference>
<gene>
    <name evidence="3" type="ORF">AUJ95_03785</name>
</gene>
<evidence type="ECO:0000313" key="4">
    <source>
        <dbReference type="Proteomes" id="UP000183085"/>
    </source>
</evidence>
<accession>A0A1J5EAV1</accession>
<evidence type="ECO:0000256" key="2">
    <source>
        <dbReference type="SAM" id="Phobius"/>
    </source>
</evidence>
<dbReference type="STRING" id="1817895.AUJ95_03785"/>
<dbReference type="AlphaFoldDB" id="A0A1J5EAV1"/>
<proteinExistence type="inferred from homology"/>
<dbReference type="EMBL" id="MNYI01000093">
    <property type="protein sequence ID" value="OIP41151.1"/>
    <property type="molecule type" value="Genomic_DNA"/>
</dbReference>
<dbReference type="Proteomes" id="UP000183085">
    <property type="component" value="Unassembled WGS sequence"/>
</dbReference>
<keyword evidence="2" id="KW-1133">Transmembrane helix</keyword>
<feature type="transmembrane region" description="Helical" evidence="2">
    <location>
        <begin position="7"/>
        <end position="32"/>
    </location>
</feature>